<evidence type="ECO:0000256" key="4">
    <source>
        <dbReference type="ARBA" id="ARBA00023136"/>
    </source>
</evidence>
<feature type="domain" description="Integral membrane bound transporter" evidence="6">
    <location>
        <begin position="48"/>
        <end position="167"/>
    </location>
</feature>
<evidence type="ECO:0000313" key="7">
    <source>
        <dbReference type="EMBL" id="GLI42878.1"/>
    </source>
</evidence>
<evidence type="ECO:0000259" key="6">
    <source>
        <dbReference type="Pfam" id="PF13515"/>
    </source>
</evidence>
<dbReference type="GO" id="GO:0016020">
    <property type="term" value="C:membrane"/>
    <property type="evidence" value="ECO:0007669"/>
    <property type="project" value="UniProtKB-SubCell"/>
</dbReference>
<comment type="caution">
    <text evidence="7">The sequence shown here is derived from an EMBL/GenBank/DDBJ whole genome shotgun (WGS) entry which is preliminary data.</text>
</comment>
<dbReference type="Pfam" id="PF13515">
    <property type="entry name" value="FUSC_2"/>
    <property type="match status" value="1"/>
</dbReference>
<dbReference type="InterPro" id="IPR049453">
    <property type="entry name" value="Memb_transporter_dom"/>
</dbReference>
<organism evidence="7 8">
    <name type="scientific">Glycomyces algeriensis</name>
    <dbReference type="NCBI Taxonomy" id="256037"/>
    <lineage>
        <taxon>Bacteria</taxon>
        <taxon>Bacillati</taxon>
        <taxon>Actinomycetota</taxon>
        <taxon>Actinomycetes</taxon>
        <taxon>Glycomycetales</taxon>
        <taxon>Glycomycetaceae</taxon>
        <taxon>Glycomyces</taxon>
    </lineage>
</organism>
<feature type="transmembrane region" description="Helical" evidence="5">
    <location>
        <begin position="38"/>
        <end position="56"/>
    </location>
</feature>
<feature type="transmembrane region" description="Helical" evidence="5">
    <location>
        <begin position="76"/>
        <end position="102"/>
    </location>
</feature>
<keyword evidence="8" id="KW-1185">Reference proteome</keyword>
<feature type="transmembrane region" description="Helical" evidence="5">
    <location>
        <begin position="109"/>
        <end position="127"/>
    </location>
</feature>
<keyword evidence="3 5" id="KW-1133">Transmembrane helix</keyword>
<dbReference type="AlphaFoldDB" id="A0A9W6G9W9"/>
<gene>
    <name evidence="7" type="ORF">GALLR39Z86_27280</name>
</gene>
<evidence type="ECO:0000256" key="5">
    <source>
        <dbReference type="SAM" id="Phobius"/>
    </source>
</evidence>
<sequence length="372" mass="40359">MMWHEVRDGVADDLRGAWHFTRDVPRTGTWAQETAVQALKAAIAAVLAWFVAAYVLTLPQPYLAPWAALAVVRPTVHWSVLTGLRQMAAVGFGVLVAVLAVTVTPGKELALAVGVPIAFLVSCWPRLSDQGLYVPFTALFMIAVDSVEEPFVLVRLLETALGAGIGMGVNLLIKPPARVLSVGGRIRHDGNATVDLLREIAAGVREDAGHEGARTWSAEARRISDRAAETRSALHRAHDSLRLNPQTTREQTDALDRFNAAFELNQRVGRSTRALADLLDGPARVAVPDHSLDPAYRRDCATALDAAIDAYEQELGSLLSLRDREPVDLDPADAALEALERRTHTVDTDGPTTEMQATVLVAVRRLRSDLDS</sequence>
<name>A0A9W6G9W9_9ACTN</name>
<proteinExistence type="predicted"/>
<feature type="transmembrane region" description="Helical" evidence="5">
    <location>
        <begin position="152"/>
        <end position="173"/>
    </location>
</feature>
<accession>A0A9W6G9W9</accession>
<keyword evidence="4 5" id="KW-0472">Membrane</keyword>
<comment type="subcellular location">
    <subcellularLocation>
        <location evidence="1">Membrane</location>
        <topology evidence="1">Multi-pass membrane protein</topology>
    </subcellularLocation>
</comment>
<reference evidence="7" key="1">
    <citation type="submission" date="2022-12" db="EMBL/GenBank/DDBJ databases">
        <title>Reference genome sequencing for broad-spectrum identification of bacterial and archaeal isolates by mass spectrometry.</title>
        <authorList>
            <person name="Sekiguchi Y."/>
            <person name="Tourlousse D.M."/>
        </authorList>
    </citation>
    <scope>NUCLEOTIDE SEQUENCE</scope>
    <source>
        <strain evidence="7">LLR39Z86</strain>
    </source>
</reference>
<dbReference type="Proteomes" id="UP001144313">
    <property type="component" value="Unassembled WGS sequence"/>
</dbReference>
<evidence type="ECO:0000313" key="8">
    <source>
        <dbReference type="Proteomes" id="UP001144313"/>
    </source>
</evidence>
<keyword evidence="2 5" id="KW-0812">Transmembrane</keyword>
<protein>
    <submittedName>
        <fullName evidence="7">FUSC family protein</fullName>
    </submittedName>
</protein>
<evidence type="ECO:0000256" key="1">
    <source>
        <dbReference type="ARBA" id="ARBA00004141"/>
    </source>
</evidence>
<dbReference type="EMBL" id="BSDT01000001">
    <property type="protein sequence ID" value="GLI42878.1"/>
    <property type="molecule type" value="Genomic_DNA"/>
</dbReference>
<evidence type="ECO:0000256" key="3">
    <source>
        <dbReference type="ARBA" id="ARBA00022989"/>
    </source>
</evidence>
<evidence type="ECO:0000256" key="2">
    <source>
        <dbReference type="ARBA" id="ARBA00022692"/>
    </source>
</evidence>